<accession>A0A1V9XDN9</accession>
<sequence>MSVSTPLRLETPFNPWCLPHVFGRLVADQVDLRDMPAITVEILQWRILHYGHKIVKRARKRGYQAVTFRGETNYEVPTTAPDITIDVRHNPSRTALTFPRACALASLSVLKSSEISGIHNRKPEIANIINFGCFTLARRCCVSGARYLGKFIAQEMPDDHPAHIERVGSHPSYGFVDGDLGQWLAAFVIMDYTRMRSRGELQHFENLSPDKPLAHLHVPHPLYDFYLSENVEPKYRKVTLDAVTYMGWSGGDKPISWSELIDKECENGVRISAKDRETLERVLRTARPTK</sequence>
<evidence type="ECO:0000313" key="2">
    <source>
        <dbReference type="Proteomes" id="UP000192247"/>
    </source>
</evidence>
<dbReference type="EMBL" id="MNPL01014086">
    <property type="protein sequence ID" value="OQR71609.1"/>
    <property type="molecule type" value="Genomic_DNA"/>
</dbReference>
<protein>
    <submittedName>
        <fullName evidence="1">Uncharacterized protein</fullName>
    </submittedName>
</protein>
<dbReference type="OrthoDB" id="10412631at2759"/>
<dbReference type="Proteomes" id="UP000192247">
    <property type="component" value="Unassembled WGS sequence"/>
</dbReference>
<dbReference type="AlphaFoldDB" id="A0A1V9XDN9"/>
<gene>
    <name evidence="1" type="ORF">BIW11_10896</name>
</gene>
<reference evidence="1 2" key="1">
    <citation type="journal article" date="2017" name="Gigascience">
        <title>Draft genome of the honey bee ectoparasitic mite, Tropilaelaps mercedesae, is shaped by the parasitic life history.</title>
        <authorList>
            <person name="Dong X."/>
            <person name="Armstrong S.D."/>
            <person name="Xia D."/>
            <person name="Makepeace B.L."/>
            <person name="Darby A.C."/>
            <person name="Kadowaki T."/>
        </authorList>
    </citation>
    <scope>NUCLEOTIDE SEQUENCE [LARGE SCALE GENOMIC DNA]</scope>
    <source>
        <strain evidence="1">Wuxi-XJTLU</strain>
    </source>
</reference>
<organism evidence="1 2">
    <name type="scientific">Tropilaelaps mercedesae</name>
    <dbReference type="NCBI Taxonomy" id="418985"/>
    <lineage>
        <taxon>Eukaryota</taxon>
        <taxon>Metazoa</taxon>
        <taxon>Ecdysozoa</taxon>
        <taxon>Arthropoda</taxon>
        <taxon>Chelicerata</taxon>
        <taxon>Arachnida</taxon>
        <taxon>Acari</taxon>
        <taxon>Parasitiformes</taxon>
        <taxon>Mesostigmata</taxon>
        <taxon>Gamasina</taxon>
        <taxon>Dermanyssoidea</taxon>
        <taxon>Laelapidae</taxon>
        <taxon>Tropilaelaps</taxon>
    </lineage>
</organism>
<proteinExistence type="predicted"/>
<name>A0A1V9XDN9_9ACAR</name>
<evidence type="ECO:0000313" key="1">
    <source>
        <dbReference type="EMBL" id="OQR71609.1"/>
    </source>
</evidence>
<keyword evidence="2" id="KW-1185">Reference proteome</keyword>
<comment type="caution">
    <text evidence="1">The sequence shown here is derived from an EMBL/GenBank/DDBJ whole genome shotgun (WGS) entry which is preliminary data.</text>
</comment>
<dbReference type="InParanoid" id="A0A1V9XDN9"/>